<evidence type="ECO:0000313" key="3">
    <source>
        <dbReference type="Proteomes" id="UP000678545"/>
    </source>
</evidence>
<proteinExistence type="predicted"/>
<dbReference type="Proteomes" id="UP000678545">
    <property type="component" value="Unassembled WGS sequence"/>
</dbReference>
<keyword evidence="3" id="KW-1185">Reference proteome</keyword>
<feature type="non-terminal residue" evidence="2">
    <location>
        <position position="131"/>
    </location>
</feature>
<dbReference type="InterPro" id="IPR043128">
    <property type="entry name" value="Rev_trsase/Diguanyl_cyclase"/>
</dbReference>
<evidence type="ECO:0000313" key="2">
    <source>
        <dbReference type="EMBL" id="MBR7801829.1"/>
    </source>
</evidence>
<feature type="non-terminal residue" evidence="2">
    <location>
        <position position="1"/>
    </location>
</feature>
<dbReference type="InterPro" id="IPR051320">
    <property type="entry name" value="Viral_Replic_Matur_Polypro"/>
</dbReference>
<gene>
    <name evidence="2" type="ORF">KDM90_17610</name>
</gene>
<organism evidence="2 3">
    <name type="scientific">Undibacterium fentianense</name>
    <dbReference type="NCBI Taxonomy" id="2828728"/>
    <lineage>
        <taxon>Bacteria</taxon>
        <taxon>Pseudomonadati</taxon>
        <taxon>Pseudomonadota</taxon>
        <taxon>Betaproteobacteria</taxon>
        <taxon>Burkholderiales</taxon>
        <taxon>Oxalobacteraceae</taxon>
        <taxon>Undibacterium</taxon>
    </lineage>
</organism>
<dbReference type="PANTHER" id="PTHR33064">
    <property type="entry name" value="POL PROTEIN"/>
    <property type="match status" value="1"/>
</dbReference>
<dbReference type="EMBL" id="JAGSPJ010000020">
    <property type="protein sequence ID" value="MBR7801829.1"/>
    <property type="molecule type" value="Genomic_DNA"/>
</dbReference>
<comment type="caution">
    <text evidence="2">The sequence shown here is derived from an EMBL/GenBank/DDBJ whole genome shotgun (WGS) entry which is preliminary data.</text>
</comment>
<dbReference type="PANTHER" id="PTHR33064:SF37">
    <property type="entry name" value="RIBONUCLEASE H"/>
    <property type="match status" value="1"/>
</dbReference>
<dbReference type="InterPro" id="IPR043502">
    <property type="entry name" value="DNA/RNA_pol_sf"/>
</dbReference>
<evidence type="ECO:0000259" key="1">
    <source>
        <dbReference type="PROSITE" id="PS50878"/>
    </source>
</evidence>
<dbReference type="Gene3D" id="3.30.70.270">
    <property type="match status" value="2"/>
</dbReference>
<dbReference type="PROSITE" id="PS50878">
    <property type="entry name" value="RT_POL"/>
    <property type="match status" value="1"/>
</dbReference>
<dbReference type="FunFam" id="3.30.70.270:FF:000003">
    <property type="entry name" value="Transposon Ty3-G Gag-Pol polyprotein"/>
    <property type="match status" value="1"/>
</dbReference>
<dbReference type="InterPro" id="IPR000477">
    <property type="entry name" value="RT_dom"/>
</dbReference>
<dbReference type="Pfam" id="PF00078">
    <property type="entry name" value="RVT_1"/>
    <property type="match status" value="1"/>
</dbReference>
<protein>
    <recommendedName>
        <fullName evidence="1">Reverse transcriptase domain-containing protein</fullName>
    </recommendedName>
</protein>
<name>A0A941IDZ0_9BURK</name>
<accession>A0A941IDZ0</accession>
<sequence>WRTCLVYLDDIIVFSKTPAEHLEHLREVLALLSKAGVTLKAEKCHLFETEVEYLGHVLSPGELRVNEKNIKALRHARQPKTQTELKSFLGMCNVYRRFVRDYALIARPLTKLTSKKLPAQLPVFDEKQTAA</sequence>
<dbReference type="AlphaFoldDB" id="A0A941IDZ0"/>
<reference evidence="2" key="1">
    <citation type="submission" date="2021-04" db="EMBL/GenBank/DDBJ databases">
        <title>novel species isolated from subtropical streams in China.</title>
        <authorList>
            <person name="Lu H."/>
        </authorList>
    </citation>
    <scope>NUCLEOTIDE SEQUENCE</scope>
    <source>
        <strain evidence="2">FT137W</strain>
    </source>
</reference>
<feature type="domain" description="Reverse transcriptase" evidence="1">
    <location>
        <begin position="1"/>
        <end position="58"/>
    </location>
</feature>
<dbReference type="SUPFAM" id="SSF56672">
    <property type="entry name" value="DNA/RNA polymerases"/>
    <property type="match status" value="1"/>
</dbReference>